<name>A0ABS2D9B5_9SPHN</name>
<dbReference type="SUPFAM" id="SSF52317">
    <property type="entry name" value="Class I glutamine amidotransferase-like"/>
    <property type="match status" value="1"/>
</dbReference>
<feature type="signal peptide" evidence="1">
    <location>
        <begin position="1"/>
        <end position="21"/>
    </location>
</feature>
<evidence type="ECO:0000259" key="2">
    <source>
        <dbReference type="Pfam" id="PF07589"/>
    </source>
</evidence>
<gene>
    <name evidence="3" type="ORF">ILT43_14160</name>
</gene>
<dbReference type="InterPro" id="IPR029062">
    <property type="entry name" value="Class_I_gatase-like"/>
</dbReference>
<keyword evidence="1" id="KW-0732">Signal</keyword>
<accession>A0ABS2D9B5</accession>
<keyword evidence="4" id="KW-1185">Reference proteome</keyword>
<comment type="caution">
    <text evidence="3">The sequence shown here is derived from an EMBL/GenBank/DDBJ whole genome shotgun (WGS) entry which is preliminary data.</text>
</comment>
<dbReference type="RefSeq" id="WP_204199627.1">
    <property type="nucleotide sequence ID" value="NZ_JAFEMC010000004.1"/>
</dbReference>
<sequence length="277" mass="28303">MRKMFAALAFATTLLTGAADAGTLVVGGDTTPTFSLNAFDAGNTGNRAFYDNVRGAATRVVISERSFSPPGFPSFVNANLANFYRETAGVDVVQTAGDITTDILAGTGLLVLQFRNDAFAGDEMMAIERYVRSGGSLLLVGEASFINSTLPAPAFTEGSQANAIANGLLAGIGSSIRLNDDTIGIVAPTVATGAAIASDPLTAGVTSFRYGAATSVSGGKALFFAPDASGTLKPFFATEMLDAIAVVPEPTTWAMMIVGVGLVGGATRRRRSAPALA</sequence>
<reference evidence="3 4" key="1">
    <citation type="submission" date="2020-12" db="EMBL/GenBank/DDBJ databases">
        <title>Sphingomonas sp.</title>
        <authorList>
            <person name="Kim M.K."/>
        </authorList>
    </citation>
    <scope>NUCLEOTIDE SEQUENCE [LARGE SCALE GENOMIC DNA]</scope>
    <source>
        <strain evidence="3 4">BT552</strain>
    </source>
</reference>
<feature type="domain" description="Ice-binding protein C-terminal" evidence="2">
    <location>
        <begin position="247"/>
        <end position="270"/>
    </location>
</feature>
<dbReference type="NCBIfam" id="TIGR02595">
    <property type="entry name" value="PEP_CTERM"/>
    <property type="match status" value="1"/>
</dbReference>
<dbReference type="EMBL" id="JAFEMC010000004">
    <property type="protein sequence ID" value="MBM6577522.1"/>
    <property type="molecule type" value="Genomic_DNA"/>
</dbReference>
<organism evidence="3 4">
    <name type="scientific">Sphingomonas longa</name>
    <dbReference type="NCBI Taxonomy" id="2778730"/>
    <lineage>
        <taxon>Bacteria</taxon>
        <taxon>Pseudomonadati</taxon>
        <taxon>Pseudomonadota</taxon>
        <taxon>Alphaproteobacteria</taxon>
        <taxon>Sphingomonadales</taxon>
        <taxon>Sphingomonadaceae</taxon>
        <taxon>Sphingomonas</taxon>
    </lineage>
</organism>
<feature type="chain" id="PRO_5047211281" evidence="1">
    <location>
        <begin position="22"/>
        <end position="277"/>
    </location>
</feature>
<evidence type="ECO:0000313" key="3">
    <source>
        <dbReference type="EMBL" id="MBM6577522.1"/>
    </source>
</evidence>
<dbReference type="Proteomes" id="UP000763641">
    <property type="component" value="Unassembled WGS sequence"/>
</dbReference>
<proteinExistence type="predicted"/>
<dbReference type="NCBIfam" id="NF035944">
    <property type="entry name" value="PEPxxWA-CTERM"/>
    <property type="match status" value="1"/>
</dbReference>
<evidence type="ECO:0000313" key="4">
    <source>
        <dbReference type="Proteomes" id="UP000763641"/>
    </source>
</evidence>
<protein>
    <submittedName>
        <fullName evidence="3">PEPxxWA-CTERM sorting domain-containing protein</fullName>
    </submittedName>
</protein>
<dbReference type="Pfam" id="PF07589">
    <property type="entry name" value="PEP-CTERM"/>
    <property type="match status" value="1"/>
</dbReference>
<dbReference type="InterPro" id="IPR013424">
    <property type="entry name" value="Ice-binding_C"/>
</dbReference>
<evidence type="ECO:0000256" key="1">
    <source>
        <dbReference type="SAM" id="SignalP"/>
    </source>
</evidence>